<evidence type="ECO:0000313" key="2">
    <source>
        <dbReference type="EMBL" id="MDI1484921.1"/>
    </source>
</evidence>
<organism evidence="2 3">
    <name type="scientific">Ramalina farinacea</name>
    <dbReference type="NCBI Taxonomy" id="258253"/>
    <lineage>
        <taxon>Eukaryota</taxon>
        <taxon>Fungi</taxon>
        <taxon>Dikarya</taxon>
        <taxon>Ascomycota</taxon>
        <taxon>Pezizomycotina</taxon>
        <taxon>Lecanoromycetes</taxon>
        <taxon>OSLEUM clade</taxon>
        <taxon>Lecanoromycetidae</taxon>
        <taxon>Lecanorales</taxon>
        <taxon>Lecanorineae</taxon>
        <taxon>Ramalinaceae</taxon>
        <taxon>Ramalina</taxon>
    </lineage>
</organism>
<dbReference type="Proteomes" id="UP001161017">
    <property type="component" value="Unassembled WGS sequence"/>
</dbReference>
<name>A0AA43TN23_9LECA</name>
<evidence type="ECO:0000256" key="1">
    <source>
        <dbReference type="SAM" id="MobiDB-lite"/>
    </source>
</evidence>
<accession>A0AA43TN23</accession>
<reference evidence="2" key="1">
    <citation type="journal article" date="2023" name="Genome Biol. Evol.">
        <title>First Whole Genome Sequence and Flow Cytometry Genome Size Data for the Lichen-Forming Fungus Ramalina farinacea (Ascomycota).</title>
        <authorList>
            <person name="Llewellyn T."/>
            <person name="Mian S."/>
            <person name="Hill R."/>
            <person name="Leitch I.J."/>
            <person name="Gaya E."/>
        </authorList>
    </citation>
    <scope>NUCLEOTIDE SEQUENCE</scope>
    <source>
        <strain evidence="2">LIQ254RAFAR</strain>
    </source>
</reference>
<feature type="compositionally biased region" description="Basic and acidic residues" evidence="1">
    <location>
        <begin position="93"/>
        <end position="103"/>
    </location>
</feature>
<sequence>MEVWFGGKSSMSRLRMILTRGNPAIEVAFRYGDAIACNDRNNAVIYPVGNEACADQLFQFTKFRSRVVKDEFFAGRECDQHCGKAHGGENVAEGEKDVDKPDDTLTNAHQPGIVTIQVEAHCNGRLQPSDVLPFRREATDVLNRSAQ</sequence>
<evidence type="ECO:0000313" key="3">
    <source>
        <dbReference type="Proteomes" id="UP001161017"/>
    </source>
</evidence>
<proteinExistence type="predicted"/>
<gene>
    <name evidence="2" type="ORF">OHK93_000055</name>
</gene>
<protein>
    <submittedName>
        <fullName evidence="2">Uncharacterized protein</fullName>
    </submittedName>
</protein>
<keyword evidence="3" id="KW-1185">Reference proteome</keyword>
<feature type="region of interest" description="Disordered" evidence="1">
    <location>
        <begin position="84"/>
        <end position="108"/>
    </location>
</feature>
<dbReference type="AlphaFoldDB" id="A0AA43TN23"/>
<comment type="caution">
    <text evidence="2">The sequence shown here is derived from an EMBL/GenBank/DDBJ whole genome shotgun (WGS) entry which is preliminary data.</text>
</comment>
<dbReference type="EMBL" id="JAPUFD010000001">
    <property type="protein sequence ID" value="MDI1484921.1"/>
    <property type="molecule type" value="Genomic_DNA"/>
</dbReference>